<evidence type="ECO:0000256" key="4">
    <source>
        <dbReference type="PROSITE-ProRule" id="PRU00464"/>
    </source>
</evidence>
<dbReference type="InterPro" id="IPR011146">
    <property type="entry name" value="HIT-like"/>
</dbReference>
<feature type="binding site" evidence="3">
    <location>
        <position position="122"/>
    </location>
    <ligand>
        <name>substrate</name>
    </ligand>
</feature>
<dbReference type="PROSITE" id="PS51084">
    <property type="entry name" value="HIT_2"/>
    <property type="match status" value="1"/>
</dbReference>
<organism evidence="6 7">
    <name type="scientific">Oryzomonas rubra</name>
    <dbReference type="NCBI Taxonomy" id="2509454"/>
    <lineage>
        <taxon>Bacteria</taxon>
        <taxon>Pseudomonadati</taxon>
        <taxon>Thermodesulfobacteriota</taxon>
        <taxon>Desulfuromonadia</taxon>
        <taxon>Geobacterales</taxon>
        <taxon>Geobacteraceae</taxon>
        <taxon>Oryzomonas</taxon>
    </lineage>
</organism>
<dbReference type="RefSeq" id="WP_149306102.1">
    <property type="nucleotide sequence ID" value="NZ_SRSD01000002.1"/>
</dbReference>
<name>A0A5A9XMQ6_9BACT</name>
<feature type="active site" description="Tele-AMP-histidine intermediate" evidence="2">
    <location>
        <position position="120"/>
    </location>
</feature>
<dbReference type="PANTHER" id="PTHR42997">
    <property type="entry name" value="HIT FAMILY HYDROLASE"/>
    <property type="match status" value="1"/>
</dbReference>
<accession>A0A5A9XMQ6</accession>
<dbReference type="InterPro" id="IPR036265">
    <property type="entry name" value="HIT-like_sf"/>
</dbReference>
<protein>
    <submittedName>
        <fullName evidence="6">HIT domain-containing protein</fullName>
    </submittedName>
</protein>
<dbReference type="SUPFAM" id="SSF54197">
    <property type="entry name" value="HIT-like"/>
    <property type="match status" value="1"/>
</dbReference>
<reference evidence="6 7" key="1">
    <citation type="submission" date="2019-04" db="EMBL/GenBank/DDBJ databases">
        <title>Geobacter ruber sp. nov., ferric-reducing bacteria isolated from paddy soil.</title>
        <authorList>
            <person name="Xu Z."/>
            <person name="Masuda Y."/>
            <person name="Itoh H."/>
            <person name="Senoo K."/>
        </authorList>
    </citation>
    <scope>NUCLEOTIDE SEQUENCE [LARGE SCALE GENOMIC DNA]</scope>
    <source>
        <strain evidence="6 7">Red88</strain>
    </source>
</reference>
<proteinExistence type="predicted"/>
<dbReference type="AlphaFoldDB" id="A0A5A9XMQ6"/>
<dbReference type="EMBL" id="SRSD01000002">
    <property type="protein sequence ID" value="KAA0893943.1"/>
    <property type="molecule type" value="Genomic_DNA"/>
</dbReference>
<dbReference type="CDD" id="cd01275">
    <property type="entry name" value="FHIT"/>
    <property type="match status" value="1"/>
</dbReference>
<keyword evidence="1" id="KW-0547">Nucleotide-binding</keyword>
<dbReference type="Proteomes" id="UP000324298">
    <property type="component" value="Unassembled WGS sequence"/>
</dbReference>
<dbReference type="GO" id="GO:0003824">
    <property type="term" value="F:catalytic activity"/>
    <property type="evidence" value="ECO:0007669"/>
    <property type="project" value="InterPro"/>
</dbReference>
<evidence type="ECO:0000256" key="1">
    <source>
        <dbReference type="ARBA" id="ARBA00022741"/>
    </source>
</evidence>
<feature type="binding site" evidence="3">
    <location>
        <position position="50"/>
    </location>
    <ligand>
        <name>substrate</name>
    </ligand>
</feature>
<feature type="short sequence motif" description="Histidine triad motif" evidence="4">
    <location>
        <begin position="118"/>
        <end position="122"/>
    </location>
</feature>
<dbReference type="InterPro" id="IPR039383">
    <property type="entry name" value="FHIT"/>
</dbReference>
<feature type="domain" description="HIT" evidence="5">
    <location>
        <begin position="23"/>
        <end position="133"/>
    </location>
</feature>
<evidence type="ECO:0000256" key="3">
    <source>
        <dbReference type="PIRSR" id="PIRSR639383-2"/>
    </source>
</evidence>
<evidence type="ECO:0000313" key="7">
    <source>
        <dbReference type="Proteomes" id="UP000324298"/>
    </source>
</evidence>
<evidence type="ECO:0000256" key="2">
    <source>
        <dbReference type="PIRSR" id="PIRSR639383-1"/>
    </source>
</evidence>
<dbReference type="Gene3D" id="3.30.428.10">
    <property type="entry name" value="HIT-like"/>
    <property type="match status" value="1"/>
</dbReference>
<evidence type="ECO:0000313" key="6">
    <source>
        <dbReference type="EMBL" id="KAA0893943.1"/>
    </source>
</evidence>
<dbReference type="InterPro" id="IPR052908">
    <property type="entry name" value="AP-4-A_phosphorylase"/>
</dbReference>
<keyword evidence="7" id="KW-1185">Reference proteome</keyword>
<evidence type="ECO:0000259" key="5">
    <source>
        <dbReference type="PROSITE" id="PS51084"/>
    </source>
</evidence>
<sequence>MERIWAPWRMTYINNAVPQEGCIFCKAWEENADRERLVLARSEHSLIMMNRYPYSGGHLMAAPARHVSDMNDLSDAEMLDLMQCIRRAHNLLKAVANPQGFNMGINLGKAGGAGIEDHMHVHIVPRWNGDTNFMSVVGDVRVIPEGLLETYDHLAEAIRAGVAKG</sequence>
<dbReference type="Pfam" id="PF01230">
    <property type="entry name" value="HIT"/>
    <property type="match status" value="1"/>
</dbReference>
<dbReference type="PANTHER" id="PTHR42997:SF1">
    <property type="entry name" value="AP-4-A PHOSPHORYLASE"/>
    <property type="match status" value="1"/>
</dbReference>
<comment type="caution">
    <text evidence="6">The sequence shown here is derived from an EMBL/GenBank/DDBJ whole genome shotgun (WGS) entry which is preliminary data.</text>
</comment>
<gene>
    <name evidence="6" type="ORF">ET418_02960</name>
</gene>
<dbReference type="GO" id="GO:0000166">
    <property type="term" value="F:nucleotide binding"/>
    <property type="evidence" value="ECO:0007669"/>
    <property type="project" value="UniProtKB-KW"/>
</dbReference>
<dbReference type="OrthoDB" id="9784774at2"/>